<evidence type="ECO:0000256" key="1">
    <source>
        <dbReference type="ARBA" id="ARBA00004141"/>
    </source>
</evidence>
<comment type="subcellular location">
    <subcellularLocation>
        <location evidence="1">Membrane</location>
        <topology evidence="1">Multi-pass membrane protein</topology>
    </subcellularLocation>
</comment>
<feature type="transmembrane region" description="Helical" evidence="8">
    <location>
        <begin position="34"/>
        <end position="54"/>
    </location>
</feature>
<dbReference type="Gene3D" id="1.20.1540.10">
    <property type="entry name" value="Rhomboid-like"/>
    <property type="match status" value="1"/>
</dbReference>
<keyword evidence="7 8" id="KW-0472">Membrane</keyword>
<feature type="transmembrane region" description="Helical" evidence="8">
    <location>
        <begin position="190"/>
        <end position="218"/>
    </location>
</feature>
<dbReference type="PANTHER" id="PTHR43066:SF1">
    <property type="entry name" value="RHOMBOID PROTEIN 2"/>
    <property type="match status" value="1"/>
</dbReference>
<evidence type="ECO:0000259" key="9">
    <source>
        <dbReference type="Pfam" id="PF01694"/>
    </source>
</evidence>
<dbReference type="InterPro" id="IPR022764">
    <property type="entry name" value="Peptidase_S54_rhomboid_dom"/>
</dbReference>
<dbReference type="InterPro" id="IPR035952">
    <property type="entry name" value="Rhomboid-like_sf"/>
</dbReference>
<dbReference type="GO" id="GO:0004252">
    <property type="term" value="F:serine-type endopeptidase activity"/>
    <property type="evidence" value="ECO:0007669"/>
    <property type="project" value="InterPro"/>
</dbReference>
<gene>
    <name evidence="10" type="ORF">ECRASSUSDP1_LOCUS19049</name>
</gene>
<evidence type="ECO:0000313" key="10">
    <source>
        <dbReference type="EMBL" id="CAI2377661.1"/>
    </source>
</evidence>
<dbReference type="Proteomes" id="UP001295684">
    <property type="component" value="Unassembled WGS sequence"/>
</dbReference>
<dbReference type="SUPFAM" id="SSF144091">
    <property type="entry name" value="Rhomboid-like"/>
    <property type="match status" value="1"/>
</dbReference>
<reference evidence="10" key="1">
    <citation type="submission" date="2023-07" db="EMBL/GenBank/DDBJ databases">
        <authorList>
            <consortium name="AG Swart"/>
            <person name="Singh M."/>
            <person name="Singh A."/>
            <person name="Seah K."/>
            <person name="Emmerich C."/>
        </authorList>
    </citation>
    <scope>NUCLEOTIDE SEQUENCE</scope>
    <source>
        <strain evidence="10">DP1</strain>
    </source>
</reference>
<evidence type="ECO:0000256" key="7">
    <source>
        <dbReference type="ARBA" id="ARBA00023136"/>
    </source>
</evidence>
<comment type="similarity">
    <text evidence="2">Belongs to the peptidase S54 family.</text>
</comment>
<keyword evidence="4 8" id="KW-0812">Transmembrane</keyword>
<evidence type="ECO:0000256" key="8">
    <source>
        <dbReference type="SAM" id="Phobius"/>
    </source>
</evidence>
<name>A0AAD2D2E5_EUPCR</name>
<dbReference type="GO" id="GO:0016020">
    <property type="term" value="C:membrane"/>
    <property type="evidence" value="ECO:0007669"/>
    <property type="project" value="UniProtKB-SubCell"/>
</dbReference>
<dbReference type="GO" id="GO:0006508">
    <property type="term" value="P:proteolysis"/>
    <property type="evidence" value="ECO:0007669"/>
    <property type="project" value="UniProtKB-KW"/>
</dbReference>
<keyword evidence="6 8" id="KW-1133">Transmembrane helix</keyword>
<keyword evidence="11" id="KW-1185">Reference proteome</keyword>
<organism evidence="10 11">
    <name type="scientific">Euplotes crassus</name>
    <dbReference type="NCBI Taxonomy" id="5936"/>
    <lineage>
        <taxon>Eukaryota</taxon>
        <taxon>Sar</taxon>
        <taxon>Alveolata</taxon>
        <taxon>Ciliophora</taxon>
        <taxon>Intramacronucleata</taxon>
        <taxon>Spirotrichea</taxon>
        <taxon>Hypotrichia</taxon>
        <taxon>Euplotida</taxon>
        <taxon>Euplotidae</taxon>
        <taxon>Moneuplotes</taxon>
    </lineage>
</organism>
<evidence type="ECO:0000256" key="6">
    <source>
        <dbReference type="ARBA" id="ARBA00022989"/>
    </source>
</evidence>
<evidence type="ECO:0000256" key="3">
    <source>
        <dbReference type="ARBA" id="ARBA00022670"/>
    </source>
</evidence>
<proteinExistence type="inferred from homology"/>
<evidence type="ECO:0000313" key="11">
    <source>
        <dbReference type="Proteomes" id="UP001295684"/>
    </source>
</evidence>
<feature type="transmembrane region" description="Helical" evidence="8">
    <location>
        <begin position="115"/>
        <end position="139"/>
    </location>
</feature>
<evidence type="ECO:0000256" key="4">
    <source>
        <dbReference type="ARBA" id="ARBA00022692"/>
    </source>
</evidence>
<accession>A0AAD2D2E5</accession>
<comment type="caution">
    <text evidence="10">The sequence shown here is derived from an EMBL/GenBank/DDBJ whole genome shotgun (WGS) entry which is preliminary data.</text>
</comment>
<dbReference type="AlphaFoldDB" id="A0AAD2D2E5"/>
<evidence type="ECO:0000256" key="5">
    <source>
        <dbReference type="ARBA" id="ARBA00022801"/>
    </source>
</evidence>
<feature type="transmembrane region" description="Helical" evidence="8">
    <location>
        <begin position="151"/>
        <end position="170"/>
    </location>
</feature>
<dbReference type="PANTHER" id="PTHR43066">
    <property type="entry name" value="RHOMBOID-RELATED PROTEIN"/>
    <property type="match status" value="1"/>
</dbReference>
<feature type="domain" description="Peptidase S54 rhomboid" evidence="9">
    <location>
        <begin position="72"/>
        <end position="223"/>
    </location>
</feature>
<evidence type="ECO:0000256" key="2">
    <source>
        <dbReference type="ARBA" id="ARBA00009045"/>
    </source>
</evidence>
<protein>
    <recommendedName>
        <fullName evidence="9">Peptidase S54 rhomboid domain-containing protein</fullName>
    </recommendedName>
</protein>
<keyword evidence="3" id="KW-0645">Protease</keyword>
<keyword evidence="5" id="KW-0378">Hydrolase</keyword>
<dbReference type="EMBL" id="CAMPGE010019317">
    <property type="protein sequence ID" value="CAI2377661.1"/>
    <property type="molecule type" value="Genomic_DNA"/>
</dbReference>
<sequence>MRAEGRYPGPEDGSDQSRNSAGFMGSLEKFVAEIGWLTKILVVVNVLVYVLEWYMDWKFYQYCIWLPKMVDGEIFRVVTAAFSHVDFKHIFFNMVTLVLFSPPLEKHHGFLKYCLLNAILIIGQGALLILILFGMTYLPESLNGGEKVNKSCVLGYSGVLFGYTLLWSHIGDKYMNLFGMFKMRKLFFPWAWLLFTSIIVPEASFVGHLSGLLTALIMRFTLFTEDEKICGEGDHNLIALINWIRGKKKNNSNGFTVEHQMRPMRVGSSV</sequence>
<dbReference type="Pfam" id="PF01694">
    <property type="entry name" value="Rhomboid"/>
    <property type="match status" value="1"/>
</dbReference>